<dbReference type="Pfam" id="PF22091">
    <property type="entry name" value="DUF6941"/>
    <property type="match status" value="1"/>
</dbReference>
<evidence type="ECO:0008006" key="3">
    <source>
        <dbReference type="Google" id="ProtNLM"/>
    </source>
</evidence>
<comment type="caution">
    <text evidence="1">The sequence shown here is derived from an EMBL/GenBank/DDBJ whole genome shotgun (WGS) entry which is preliminary data.</text>
</comment>
<sequence>MTKLNAPYLHVVYCDDVRSEIGGKITLVGIYNSDLQVPTAPVALPKLCVVSTFVVPIDMDVTQLTFKLKKDDIEIGKFETDIPEKKPTSHPLYTRWTYSNITTLSPFPIEGPGTLRAVVESNLGTFFGGGIRILVGNSEGGRHTADGQ</sequence>
<dbReference type="Proteomes" id="UP000298234">
    <property type="component" value="Unassembled WGS sequence"/>
</dbReference>
<protein>
    <recommendedName>
        <fullName evidence="3">DUF1833 domain-containing protein</fullName>
    </recommendedName>
</protein>
<name>A0AAX2RLJ7_BURCE</name>
<organism evidence="1 2">
    <name type="scientific">Burkholderia cepacia</name>
    <name type="common">Pseudomonas cepacia</name>
    <dbReference type="NCBI Taxonomy" id="292"/>
    <lineage>
        <taxon>Bacteria</taxon>
        <taxon>Pseudomonadati</taxon>
        <taxon>Pseudomonadota</taxon>
        <taxon>Betaproteobacteria</taxon>
        <taxon>Burkholderiales</taxon>
        <taxon>Burkholderiaceae</taxon>
        <taxon>Burkholderia</taxon>
        <taxon>Burkholderia cepacia complex</taxon>
    </lineage>
</organism>
<dbReference type="InterPro" id="IPR054221">
    <property type="entry name" value="DUF6941"/>
</dbReference>
<proteinExistence type="predicted"/>
<dbReference type="RefSeq" id="WP_134256738.1">
    <property type="nucleotide sequence ID" value="NZ_JAYNDK010000002.1"/>
</dbReference>
<evidence type="ECO:0000313" key="1">
    <source>
        <dbReference type="EMBL" id="TEU43149.1"/>
    </source>
</evidence>
<dbReference type="EMBL" id="SNSQ01000029">
    <property type="protein sequence ID" value="TEU43149.1"/>
    <property type="molecule type" value="Genomic_DNA"/>
</dbReference>
<evidence type="ECO:0000313" key="2">
    <source>
        <dbReference type="Proteomes" id="UP000298234"/>
    </source>
</evidence>
<dbReference type="AlphaFoldDB" id="A0AAX2RLJ7"/>
<gene>
    <name evidence="1" type="ORF">E3D37_23775</name>
</gene>
<accession>A0AAX2RLJ7</accession>
<reference evidence="1 2" key="1">
    <citation type="submission" date="2019-03" db="EMBL/GenBank/DDBJ databases">
        <title>Burkholderia cepacia outbreak.</title>
        <authorList>
            <person name="Farzana R."/>
            <person name="Walsh T.R."/>
        </authorList>
    </citation>
    <scope>NUCLEOTIDE SEQUENCE [LARGE SCALE GENOMIC DNA]</scope>
    <source>
        <strain evidence="2">d13</strain>
    </source>
</reference>